<reference evidence="2" key="1">
    <citation type="submission" date="2021-03" db="EMBL/GenBank/DDBJ databases">
        <authorList>
            <consortium name="Genoscope - CEA"/>
            <person name="William W."/>
        </authorList>
    </citation>
    <scope>NUCLEOTIDE SEQUENCE</scope>
    <source>
        <strain evidence="2">Doubled-haploid Pahang</strain>
    </source>
</reference>
<dbReference type="Gramene" id="Ma05_t21540.1">
    <property type="protein sequence ID" value="Ma05_p21540.1"/>
    <property type="gene ID" value="Ma05_g21540"/>
</dbReference>
<dbReference type="EnsemblPlants" id="Ma05_t21540.1">
    <property type="protein sequence ID" value="Ma05_p21540.1"/>
    <property type="gene ID" value="Ma05_g21540"/>
</dbReference>
<evidence type="ECO:0000313" key="4">
    <source>
        <dbReference type="Proteomes" id="UP000012960"/>
    </source>
</evidence>
<protein>
    <submittedName>
        <fullName evidence="2">(wild Malaysian banana) hypothetical protein</fullName>
    </submittedName>
</protein>
<dbReference type="AlphaFoldDB" id="A0A804J705"/>
<evidence type="ECO:0000313" key="3">
    <source>
        <dbReference type="EnsemblPlants" id="Ma05_p21540.1"/>
    </source>
</evidence>
<evidence type="ECO:0000256" key="1">
    <source>
        <dbReference type="SAM" id="MobiDB-lite"/>
    </source>
</evidence>
<dbReference type="OMA" id="KFAEVGC"/>
<dbReference type="PANTHER" id="PTHR36355:SF1">
    <property type="entry name" value="EXPRESSED PROTEIN"/>
    <property type="match status" value="1"/>
</dbReference>
<proteinExistence type="predicted"/>
<sequence length="154" mass="17104">MEAAKVQHVSKASSDELLRKFAEIDADPPARAPAHLLRGPIVVRKKSRRAVSALSARELSSPSDEAIRATRRRRRRSSGGLGEWKSLLPISNRRPASLLRRMGIRRSEDGGASGIALFLAAALEKTWRKTVEGASKMFVEKQRQNHVRLISDMV</sequence>
<keyword evidence="4" id="KW-1185">Reference proteome</keyword>
<name>A0A804J705_MUSAM</name>
<dbReference type="Proteomes" id="UP000012960">
    <property type="component" value="Unplaced"/>
</dbReference>
<reference evidence="3" key="2">
    <citation type="submission" date="2021-05" db="UniProtKB">
        <authorList>
            <consortium name="EnsemblPlants"/>
        </authorList>
    </citation>
    <scope>IDENTIFICATION</scope>
    <source>
        <strain evidence="3">subsp. malaccensis</strain>
    </source>
</reference>
<dbReference type="EMBL" id="HG996470">
    <property type="protein sequence ID" value="CAG1839174.1"/>
    <property type="molecule type" value="Genomic_DNA"/>
</dbReference>
<gene>
    <name evidence="2" type="ORF">GSMUA_273510.1</name>
</gene>
<dbReference type="FunCoup" id="A0A804J705">
    <property type="interactions" value="1829"/>
</dbReference>
<accession>A0A804J705</accession>
<dbReference type="PANTHER" id="PTHR36355">
    <property type="entry name" value="EXPRESSED PROTEIN"/>
    <property type="match status" value="1"/>
</dbReference>
<dbReference type="OrthoDB" id="1731546at2759"/>
<evidence type="ECO:0000313" key="2">
    <source>
        <dbReference type="EMBL" id="CAG1839174.1"/>
    </source>
</evidence>
<organism evidence="3 4">
    <name type="scientific">Musa acuminata subsp. malaccensis</name>
    <name type="common">Wild banana</name>
    <name type="synonym">Musa malaccensis</name>
    <dbReference type="NCBI Taxonomy" id="214687"/>
    <lineage>
        <taxon>Eukaryota</taxon>
        <taxon>Viridiplantae</taxon>
        <taxon>Streptophyta</taxon>
        <taxon>Embryophyta</taxon>
        <taxon>Tracheophyta</taxon>
        <taxon>Spermatophyta</taxon>
        <taxon>Magnoliopsida</taxon>
        <taxon>Liliopsida</taxon>
        <taxon>Zingiberales</taxon>
        <taxon>Musaceae</taxon>
        <taxon>Musa</taxon>
    </lineage>
</organism>
<feature type="region of interest" description="Disordered" evidence="1">
    <location>
        <begin position="62"/>
        <end position="85"/>
    </location>
</feature>